<reference evidence="9" key="1">
    <citation type="submission" date="2016-12" db="EMBL/GenBank/DDBJ databases">
        <title>Discovery of methanogenic haloarchaea.</title>
        <authorList>
            <person name="Sorokin D.Y."/>
            <person name="Makarova K.S."/>
            <person name="Abbas B."/>
            <person name="Ferrer M."/>
            <person name="Golyshin P.N."/>
        </authorList>
    </citation>
    <scope>NUCLEOTIDE SEQUENCE [LARGE SCALE GENOMIC DNA]</scope>
    <source>
        <strain evidence="9">HMET1</strain>
    </source>
</reference>
<dbReference type="PANTHER" id="PTHR46383">
    <property type="entry name" value="ASPARTATE AMINOTRANSFERASE"/>
    <property type="match status" value="1"/>
</dbReference>
<keyword evidence="4 7" id="KW-0032">Aminotransferase</keyword>
<dbReference type="Pfam" id="PF00155">
    <property type="entry name" value="Aminotran_1_2"/>
    <property type="match status" value="1"/>
</dbReference>
<comment type="caution">
    <text evidence="9">The sequence shown here is derived from an EMBL/GenBank/DDBJ whole genome shotgun (WGS) entry which is preliminary data.</text>
</comment>
<dbReference type="GO" id="GO:0008483">
    <property type="term" value="F:transaminase activity"/>
    <property type="evidence" value="ECO:0007669"/>
    <property type="project" value="UniProtKB-KW"/>
</dbReference>
<dbReference type="GO" id="GO:0030170">
    <property type="term" value="F:pyridoxal phosphate binding"/>
    <property type="evidence" value="ECO:0007669"/>
    <property type="project" value="InterPro"/>
</dbReference>
<protein>
    <recommendedName>
        <fullName evidence="7">Aminotransferase</fullName>
        <ecNumber evidence="7">2.6.1.-</ecNumber>
    </recommendedName>
</protein>
<dbReference type="PROSITE" id="PS00105">
    <property type="entry name" value="AA_TRANSFER_CLASS_1"/>
    <property type="match status" value="1"/>
</dbReference>
<dbReference type="InParanoid" id="A0A1Q6DVG3"/>
<evidence type="ECO:0000313" key="10">
    <source>
        <dbReference type="Proteomes" id="UP000185744"/>
    </source>
</evidence>
<dbReference type="InterPro" id="IPR004838">
    <property type="entry name" value="NHTrfase_class1_PyrdxlP-BS"/>
</dbReference>
<dbReference type="PANTHER" id="PTHR46383:SF1">
    <property type="entry name" value="ASPARTATE AMINOTRANSFERASE"/>
    <property type="match status" value="1"/>
</dbReference>
<evidence type="ECO:0000256" key="7">
    <source>
        <dbReference type="RuleBase" id="RU000481"/>
    </source>
</evidence>
<sequence>MKYDFSTRIRQVNPSATQQIADKAKELSQRGEDVISLGVGEPDFDTPVEVKECAKEALDDGFVHYTSTKGIRELREEIVGKLEEENQIDAGIEDVLVTPGGKFSIFLVCQAFLDENDEAILFDPAWVSYDECVKLAGAEPVWSETNANLKPDLEDFKDKINDSTSLVILNSPCNPTGQVYDESTIKAVTEIARENNCLVMSDEIYEKIIYEKEHYSPGSEYDNVITVNGFSKTFSMTGWRLGYTVAEEEVIDEMKKIQQHSVSCPTSFAQKGAVCAYKNKEIESKLEGMVLKYRKRRDTLLKGLKSLDIECTKPEGGFYAFPYIGTDSFKVSEELLDKCHIGVTPGKAFGDGGKGYIRISYAQSEERIKEAIERIRKTELEYI</sequence>
<dbReference type="Gene3D" id="3.40.640.10">
    <property type="entry name" value="Type I PLP-dependent aspartate aminotransferase-like (Major domain)"/>
    <property type="match status" value="1"/>
</dbReference>
<dbReference type="AlphaFoldDB" id="A0A1Q6DVG3"/>
<evidence type="ECO:0000256" key="1">
    <source>
        <dbReference type="ARBA" id="ARBA00001933"/>
    </source>
</evidence>
<keyword evidence="6" id="KW-0663">Pyridoxal phosphate</keyword>
<evidence type="ECO:0000256" key="5">
    <source>
        <dbReference type="ARBA" id="ARBA00022679"/>
    </source>
</evidence>
<keyword evidence="10" id="KW-1185">Reference proteome</keyword>
<comment type="cofactor">
    <cofactor evidence="1 7">
        <name>pyridoxal 5'-phosphate</name>
        <dbReference type="ChEBI" id="CHEBI:597326"/>
    </cofactor>
</comment>
<gene>
    <name evidence="9" type="ORF">BTN85_0852</name>
</gene>
<dbReference type="EC" id="2.6.1.-" evidence="7"/>
<evidence type="ECO:0000256" key="3">
    <source>
        <dbReference type="ARBA" id="ARBA00011738"/>
    </source>
</evidence>
<evidence type="ECO:0000259" key="8">
    <source>
        <dbReference type="Pfam" id="PF00155"/>
    </source>
</evidence>
<evidence type="ECO:0000256" key="6">
    <source>
        <dbReference type="ARBA" id="ARBA00022898"/>
    </source>
</evidence>
<feature type="domain" description="Aminotransferase class I/classII large" evidence="8">
    <location>
        <begin position="33"/>
        <end position="375"/>
    </location>
</feature>
<dbReference type="Gene3D" id="3.90.1150.10">
    <property type="entry name" value="Aspartate Aminotransferase, domain 1"/>
    <property type="match status" value="1"/>
</dbReference>
<dbReference type="InterPro" id="IPR050596">
    <property type="entry name" value="AspAT/PAT-like"/>
</dbReference>
<accession>A0A1Q6DVG3</accession>
<dbReference type="EMBL" id="MSDW01000001">
    <property type="protein sequence ID" value="OKY78361.1"/>
    <property type="molecule type" value="Genomic_DNA"/>
</dbReference>
<dbReference type="GO" id="GO:0006520">
    <property type="term" value="P:amino acid metabolic process"/>
    <property type="evidence" value="ECO:0007669"/>
    <property type="project" value="InterPro"/>
</dbReference>
<name>A0A1Q6DVG3_METT1</name>
<organism evidence="9 10">
    <name type="scientific">Methanohalarchaeum thermophilum</name>
    <dbReference type="NCBI Taxonomy" id="1903181"/>
    <lineage>
        <taxon>Archaea</taxon>
        <taxon>Methanobacteriati</taxon>
        <taxon>Methanobacteriota</taxon>
        <taxon>Methanonatronarchaeia</taxon>
        <taxon>Methanonatronarchaeales</taxon>
        <taxon>Methanonatronarchaeaceae</taxon>
        <taxon>Candidatus Methanohalarchaeum</taxon>
    </lineage>
</organism>
<comment type="similarity">
    <text evidence="2 7">Belongs to the class-I pyridoxal-phosphate-dependent aminotransferase family.</text>
</comment>
<keyword evidence="5 7" id="KW-0808">Transferase</keyword>
<dbReference type="Proteomes" id="UP000185744">
    <property type="component" value="Unassembled WGS sequence"/>
</dbReference>
<proteinExistence type="inferred from homology"/>
<dbReference type="SUPFAM" id="SSF53383">
    <property type="entry name" value="PLP-dependent transferases"/>
    <property type="match status" value="1"/>
</dbReference>
<dbReference type="InterPro" id="IPR004839">
    <property type="entry name" value="Aminotransferase_I/II_large"/>
</dbReference>
<dbReference type="InterPro" id="IPR015421">
    <property type="entry name" value="PyrdxlP-dep_Trfase_major"/>
</dbReference>
<evidence type="ECO:0000313" key="9">
    <source>
        <dbReference type="EMBL" id="OKY78361.1"/>
    </source>
</evidence>
<evidence type="ECO:0000256" key="4">
    <source>
        <dbReference type="ARBA" id="ARBA00022576"/>
    </source>
</evidence>
<dbReference type="InterPro" id="IPR015422">
    <property type="entry name" value="PyrdxlP-dep_Trfase_small"/>
</dbReference>
<dbReference type="CDD" id="cd00609">
    <property type="entry name" value="AAT_like"/>
    <property type="match status" value="1"/>
</dbReference>
<dbReference type="FunFam" id="3.40.640.10:FF:000033">
    <property type="entry name" value="Aspartate aminotransferase"/>
    <property type="match status" value="1"/>
</dbReference>
<dbReference type="STRING" id="1903181.BTN85_0852"/>
<dbReference type="InterPro" id="IPR015424">
    <property type="entry name" value="PyrdxlP-dep_Trfase"/>
</dbReference>
<comment type="subunit">
    <text evidence="3">Homodimer.</text>
</comment>
<evidence type="ECO:0000256" key="2">
    <source>
        <dbReference type="ARBA" id="ARBA00007441"/>
    </source>
</evidence>